<gene>
    <name evidence="6" type="ORF">CBU02nite_14240</name>
</gene>
<dbReference type="PROSITE" id="PS51192">
    <property type="entry name" value="HELICASE_ATP_BIND_1"/>
    <property type="match status" value="1"/>
</dbReference>
<dbReference type="EMBL" id="BKBC01000014">
    <property type="protein sequence ID" value="GEQ20918.1"/>
    <property type="molecule type" value="Genomic_DNA"/>
</dbReference>
<dbReference type="SMART" id="SM00487">
    <property type="entry name" value="DEXDc"/>
    <property type="match status" value="1"/>
</dbReference>
<dbReference type="Pfam" id="PF00176">
    <property type="entry name" value="SNF2-rel_dom"/>
    <property type="match status" value="1"/>
</dbReference>
<dbReference type="InterPro" id="IPR000330">
    <property type="entry name" value="SNF2_N"/>
</dbReference>
<dbReference type="AlphaFoldDB" id="A0A512TLP9"/>
<keyword evidence="2" id="KW-0863">Zinc-finger</keyword>
<dbReference type="GO" id="GO:0016787">
    <property type="term" value="F:hydrolase activity"/>
    <property type="evidence" value="ECO:0007669"/>
    <property type="project" value="UniProtKB-KW"/>
</dbReference>
<dbReference type="InterPro" id="IPR049730">
    <property type="entry name" value="SNF2/RAD54-like_C"/>
</dbReference>
<dbReference type="InterPro" id="IPR013663">
    <property type="entry name" value="Helicase_SWF/SNF/SWI_bac"/>
</dbReference>
<keyword evidence="6" id="KW-0067">ATP-binding</keyword>
<evidence type="ECO:0000256" key="2">
    <source>
        <dbReference type="PROSITE-ProRule" id="PRU00325"/>
    </source>
</evidence>
<feature type="domain" description="Helicase ATP-binding" evidence="4">
    <location>
        <begin position="611"/>
        <end position="768"/>
    </location>
</feature>
<dbReference type="Proteomes" id="UP000321089">
    <property type="component" value="Unassembled WGS sequence"/>
</dbReference>
<dbReference type="CDD" id="cd18012">
    <property type="entry name" value="DEXQc_arch_SWI2_SNF2"/>
    <property type="match status" value="1"/>
</dbReference>
<keyword evidence="2" id="KW-0862">Zinc</keyword>
<dbReference type="InterPro" id="IPR014001">
    <property type="entry name" value="Helicase_ATP-bd"/>
</dbReference>
<evidence type="ECO:0000259" key="4">
    <source>
        <dbReference type="PROSITE" id="PS51192"/>
    </source>
</evidence>
<organism evidence="6 7">
    <name type="scientific">Clostridium butyricum</name>
    <dbReference type="NCBI Taxonomy" id="1492"/>
    <lineage>
        <taxon>Bacteria</taxon>
        <taxon>Bacillati</taxon>
        <taxon>Bacillota</taxon>
        <taxon>Clostridia</taxon>
        <taxon>Eubacteriales</taxon>
        <taxon>Clostridiaceae</taxon>
        <taxon>Clostridium</taxon>
    </lineage>
</organism>
<dbReference type="RefSeq" id="WP_146868225.1">
    <property type="nucleotide sequence ID" value="NZ_BKBC01000014.1"/>
</dbReference>
<dbReference type="SMART" id="SM00490">
    <property type="entry name" value="HELICc"/>
    <property type="match status" value="1"/>
</dbReference>
<accession>A0A512TLP9</accession>
<dbReference type="Gene3D" id="3.40.50.10810">
    <property type="entry name" value="Tandem AAA-ATPase domain"/>
    <property type="match status" value="1"/>
</dbReference>
<dbReference type="SUPFAM" id="SSF52540">
    <property type="entry name" value="P-loop containing nucleoside triphosphate hydrolases"/>
    <property type="match status" value="2"/>
</dbReference>
<comment type="caution">
    <text evidence="6">The sequence shown here is derived from an EMBL/GenBank/DDBJ whole genome shotgun (WGS) entry which is preliminary data.</text>
</comment>
<proteinExistence type="predicted"/>
<keyword evidence="6" id="KW-0347">Helicase</keyword>
<dbReference type="PROSITE" id="PS50966">
    <property type="entry name" value="ZF_SWIM"/>
    <property type="match status" value="1"/>
</dbReference>
<dbReference type="InterPro" id="IPR007527">
    <property type="entry name" value="Znf_SWIM"/>
</dbReference>
<dbReference type="FunFam" id="3.40.50.300:FF:000533">
    <property type="entry name" value="Helicase, Snf2 family"/>
    <property type="match status" value="1"/>
</dbReference>
<evidence type="ECO:0000259" key="3">
    <source>
        <dbReference type="PROSITE" id="PS50966"/>
    </source>
</evidence>
<keyword evidence="6" id="KW-0547">Nucleotide-binding</keyword>
<keyword evidence="2" id="KW-0479">Metal-binding</keyword>
<dbReference type="PROSITE" id="PS51194">
    <property type="entry name" value="HELICASE_CTER"/>
    <property type="match status" value="1"/>
</dbReference>
<protein>
    <submittedName>
        <fullName evidence="6">DEAD/DEAH box helicase</fullName>
    </submittedName>
</protein>
<evidence type="ECO:0000313" key="6">
    <source>
        <dbReference type="EMBL" id="GEQ20918.1"/>
    </source>
</evidence>
<feature type="domain" description="Helicase C-terminal" evidence="5">
    <location>
        <begin position="884"/>
        <end position="1038"/>
    </location>
</feature>
<dbReference type="InterPro" id="IPR001650">
    <property type="entry name" value="Helicase_C-like"/>
</dbReference>
<dbReference type="Gene3D" id="3.40.50.300">
    <property type="entry name" value="P-loop containing nucleotide triphosphate hydrolases"/>
    <property type="match status" value="1"/>
</dbReference>
<dbReference type="GO" id="GO:0008270">
    <property type="term" value="F:zinc ion binding"/>
    <property type="evidence" value="ECO:0007669"/>
    <property type="project" value="UniProtKB-KW"/>
</dbReference>
<keyword evidence="1" id="KW-0378">Hydrolase</keyword>
<dbReference type="InterPro" id="IPR038718">
    <property type="entry name" value="SNF2-like_sf"/>
</dbReference>
<dbReference type="PANTHER" id="PTHR10799">
    <property type="entry name" value="SNF2/RAD54 HELICASE FAMILY"/>
    <property type="match status" value="1"/>
</dbReference>
<dbReference type="GO" id="GO:0004386">
    <property type="term" value="F:helicase activity"/>
    <property type="evidence" value="ECO:0007669"/>
    <property type="project" value="UniProtKB-KW"/>
</dbReference>
<dbReference type="GO" id="GO:0005524">
    <property type="term" value="F:ATP binding"/>
    <property type="evidence" value="ECO:0007669"/>
    <property type="project" value="InterPro"/>
</dbReference>
<evidence type="ECO:0000256" key="1">
    <source>
        <dbReference type="ARBA" id="ARBA00022801"/>
    </source>
</evidence>
<evidence type="ECO:0000313" key="7">
    <source>
        <dbReference type="Proteomes" id="UP000321089"/>
    </source>
</evidence>
<dbReference type="Pfam" id="PF00271">
    <property type="entry name" value="Helicase_C"/>
    <property type="match status" value="1"/>
</dbReference>
<feature type="domain" description="SWIM-type" evidence="3">
    <location>
        <begin position="63"/>
        <end position="102"/>
    </location>
</feature>
<dbReference type="InterPro" id="IPR027417">
    <property type="entry name" value="P-loop_NTPase"/>
</dbReference>
<dbReference type="Pfam" id="PF08455">
    <property type="entry name" value="SNF2_assoc"/>
    <property type="match status" value="1"/>
</dbReference>
<evidence type="ECO:0000259" key="5">
    <source>
        <dbReference type="PROSITE" id="PS51194"/>
    </source>
</evidence>
<name>A0A512TLP9_CLOBU</name>
<dbReference type="CDD" id="cd18793">
    <property type="entry name" value="SF2_C_SNF"/>
    <property type="match status" value="1"/>
</dbReference>
<reference evidence="6 7" key="1">
    <citation type="submission" date="2019-07" db="EMBL/GenBank/DDBJ databases">
        <title>Whole genome shotgun sequence of Clostridium butyricum NBRC 3858.</title>
        <authorList>
            <person name="Hosoyama A."/>
            <person name="Uohara A."/>
            <person name="Ohji S."/>
            <person name="Ichikawa N."/>
        </authorList>
    </citation>
    <scope>NUCLEOTIDE SEQUENCE [LARGE SCALE GENOMIC DNA]</scope>
    <source>
        <strain evidence="6 7">NBRC 3858</strain>
    </source>
</reference>
<sequence length="1050" mass="123063">MSLYLDRLERNLYKLADIKTIKDAEIDLNNNNVEIGNIRRDDNDESIIHIFGKTQGERYYIRSHVAINTKKSQIVFNDCNCKYGYYSDEICKHVAAIILLYISESRREEKEEKILHDNMGVNLINYVKVFNAPKENVKLEVFIDKYAQSDTYDISFKIGQNRMYVLKSLQDFVYARLNKSDLEFGKGFTYSPSRQRFNKSDEEVCRYIEEFVSVALRSNYREFIVKGKYMYISDISLRKFLEMNIGKEITLNDEKFTVLKEDIPIKFKLNKGNDKYMLKLDDKNVFCLTPRNDVYLFNGKIYLPSENQIKTITPILQFISQYNVVEFKEENKAELFNNIVSGIESCGNEVVLDKKIDNIISEKLNVQFKLDYKKKKMVLDVDLKYGNEVVKFYNQSDIKEKIIIRDNNKEQDILNTLDELNFEYNNKQFVFEGNEEDLYNFIKEDYKKLEPFGDIYYSDRLKEKKVYINPKITAGINTSDNDYLEFKFQIEDINPAEYKNILEALNERRKYYKLKDDSFISLENEELGNFLRLVDNMDNKNKDGKINIGRNKAVVLNNYIKDKKLDFIEGTDIIEDISKKLYNLKKIKFKVPKNLNAELRKYQITGFNWFKNLSYLGFGGILADEMGLGKTIQTIAFLLSEKNKTTLIIAPTSLIYNWKNEFYKFAPSMKIGIVHGLKDERSEVLKNFKNYDVILTTYGTLRNDEEEYKSIKFDYCILDEGQNIKNPVAQNTTSVKNINAENRFVLTGTPIENNLIELWSIFDFLMPGYLDSVNTFKNKFVNKNDSVIELQKYIKPFMLRRLKKDVIKELPEKIEKNHYVELAKEQKKLYVSYVNEIKEKMESEEFKDDKITIFSYLTKLRQLCLDPSVIYDNYKGKNSKSDELISILHDYIEDNHKILVFSQFTSVLKNISNKLDEEKINHMYLDGSVNASKRLELVQEFNENKNIKVFLISLKAGGTGLNLTSADIVVHFDPWWNPAVEEQATDRAHRIGQKNIVQVIKLISEGTIEDKIINMQEEKKKLINDVIDSSYTSENVLKSLSSDELKSLFE</sequence>